<organism evidence="1 2">
    <name type="scientific">Funneliformis geosporum</name>
    <dbReference type="NCBI Taxonomy" id="1117311"/>
    <lineage>
        <taxon>Eukaryota</taxon>
        <taxon>Fungi</taxon>
        <taxon>Fungi incertae sedis</taxon>
        <taxon>Mucoromycota</taxon>
        <taxon>Glomeromycotina</taxon>
        <taxon>Glomeromycetes</taxon>
        <taxon>Glomerales</taxon>
        <taxon>Glomeraceae</taxon>
        <taxon>Funneliformis</taxon>
    </lineage>
</organism>
<sequence>YESQIDLNNDIEVKIEPGVETEDKSFNDLDLQAENDSDDILSPTKIETYRKIYMKEPIENEEDETETNKKKLKKDLDIQDDQSYLHKLITMKCCKANCFNTK</sequence>
<reference evidence="1" key="1">
    <citation type="submission" date="2022-08" db="EMBL/GenBank/DDBJ databases">
        <authorList>
            <person name="Kallberg Y."/>
            <person name="Tangrot J."/>
            <person name="Rosling A."/>
        </authorList>
    </citation>
    <scope>NUCLEOTIDE SEQUENCE</scope>
    <source>
        <strain evidence="1">Wild A</strain>
    </source>
</reference>
<dbReference type="AlphaFoldDB" id="A0A9W4TCQ5"/>
<dbReference type="EMBL" id="CAMKVN010027225">
    <property type="protein sequence ID" value="CAI2201326.1"/>
    <property type="molecule type" value="Genomic_DNA"/>
</dbReference>
<dbReference type="Proteomes" id="UP001153678">
    <property type="component" value="Unassembled WGS sequence"/>
</dbReference>
<accession>A0A9W4TCQ5</accession>
<gene>
    <name evidence="1" type="ORF">FWILDA_LOCUS20010</name>
</gene>
<evidence type="ECO:0000313" key="2">
    <source>
        <dbReference type="Proteomes" id="UP001153678"/>
    </source>
</evidence>
<comment type="caution">
    <text evidence="1">The sequence shown here is derived from an EMBL/GenBank/DDBJ whole genome shotgun (WGS) entry which is preliminary data.</text>
</comment>
<proteinExistence type="predicted"/>
<name>A0A9W4TCQ5_9GLOM</name>
<keyword evidence="2" id="KW-1185">Reference proteome</keyword>
<feature type="non-terminal residue" evidence="1">
    <location>
        <position position="1"/>
    </location>
</feature>
<feature type="non-terminal residue" evidence="1">
    <location>
        <position position="102"/>
    </location>
</feature>
<protein>
    <submittedName>
        <fullName evidence="1">16298_t:CDS:1</fullName>
    </submittedName>
</protein>
<evidence type="ECO:0000313" key="1">
    <source>
        <dbReference type="EMBL" id="CAI2201326.1"/>
    </source>
</evidence>